<dbReference type="Gene3D" id="3.60.21.10">
    <property type="match status" value="1"/>
</dbReference>
<name>A0A5N5J999_9ROSI</name>
<feature type="transmembrane region" description="Helical" evidence="1">
    <location>
        <begin position="6"/>
        <end position="26"/>
    </location>
</feature>
<dbReference type="AlphaFoldDB" id="A0A5N5J999"/>
<dbReference type="Proteomes" id="UP000326939">
    <property type="component" value="Chromosome 18"/>
</dbReference>
<keyword evidence="1" id="KW-0812">Transmembrane</keyword>
<evidence type="ECO:0000256" key="1">
    <source>
        <dbReference type="SAM" id="Phobius"/>
    </source>
</evidence>
<dbReference type="InterPro" id="IPR029052">
    <property type="entry name" value="Metallo-depent_PP-like"/>
</dbReference>
<keyword evidence="1" id="KW-0472">Membrane</keyword>
<organism evidence="2 3">
    <name type="scientific">Salix brachista</name>
    <dbReference type="NCBI Taxonomy" id="2182728"/>
    <lineage>
        <taxon>Eukaryota</taxon>
        <taxon>Viridiplantae</taxon>
        <taxon>Streptophyta</taxon>
        <taxon>Embryophyta</taxon>
        <taxon>Tracheophyta</taxon>
        <taxon>Spermatophyta</taxon>
        <taxon>Magnoliopsida</taxon>
        <taxon>eudicotyledons</taxon>
        <taxon>Gunneridae</taxon>
        <taxon>Pentapetalae</taxon>
        <taxon>rosids</taxon>
        <taxon>fabids</taxon>
        <taxon>Malpighiales</taxon>
        <taxon>Salicaceae</taxon>
        <taxon>Saliceae</taxon>
        <taxon>Salix</taxon>
    </lineage>
</organism>
<keyword evidence="3" id="KW-1185">Reference proteome</keyword>
<proteinExistence type="predicted"/>
<dbReference type="SUPFAM" id="SSF56300">
    <property type="entry name" value="Metallo-dependent phosphatases"/>
    <property type="match status" value="1"/>
</dbReference>
<accession>A0A5N5J999</accession>
<keyword evidence="1" id="KW-1133">Transmembrane helix</keyword>
<comment type="caution">
    <text evidence="2">The sequence shown here is derived from an EMBL/GenBank/DDBJ whole genome shotgun (WGS) entry which is preliminary data.</text>
</comment>
<evidence type="ECO:0000313" key="3">
    <source>
        <dbReference type="Proteomes" id="UP000326939"/>
    </source>
</evidence>
<evidence type="ECO:0000313" key="2">
    <source>
        <dbReference type="EMBL" id="KAB5514524.1"/>
    </source>
</evidence>
<gene>
    <name evidence="2" type="ORF">DKX38_028430</name>
</gene>
<protein>
    <submittedName>
        <fullName evidence="2">Uncharacterized protein</fullName>
    </submittedName>
</protein>
<dbReference type="EMBL" id="VDCV01000018">
    <property type="protein sequence ID" value="KAB5514524.1"/>
    <property type="molecule type" value="Genomic_DNA"/>
</dbReference>
<reference evidence="3" key="1">
    <citation type="journal article" date="2019" name="Gigascience">
        <title>De novo genome assembly of the endangered Acer yangbiense, a plant species with extremely small populations endemic to Yunnan Province, China.</title>
        <authorList>
            <person name="Yang J."/>
            <person name="Wariss H.M."/>
            <person name="Tao L."/>
            <person name="Zhang R."/>
            <person name="Yun Q."/>
            <person name="Hollingsworth P."/>
            <person name="Dao Z."/>
            <person name="Luo G."/>
            <person name="Guo H."/>
            <person name="Ma Y."/>
            <person name="Sun W."/>
        </authorList>
    </citation>
    <scope>NUCLEOTIDE SEQUENCE [LARGE SCALE GENOMIC DNA]</scope>
    <source>
        <strain evidence="3">cv. br00</strain>
    </source>
</reference>
<sequence length="398" mass="44589">MEKKGRSWACTFVLQVSLSIAFYLALNLGQPQKFIYPDRNGASSSTRPLDVYFLSVSGGYRPLKQQNLLLKKILLLMKMEKVANFFKARFVVNVSELGEDDPLAQNASWLFPPQKVPWYSTKVSNDGKVGCFLEHFNITRGKMLTVVGLDTGSFQVTDYVDIFFKLDLSRSRDMVINFTDFTMKFVRETSNGFFIKSLGLCISTALFTSFTACLLPILNFKDSMLMGSTSDFKNSQLNWLTQSLEATTDSWIIVSGYHPVVICDKEQLEAKQINGPLQNIFMKHGVNAYMSRQGCSSHTVQGGVAHIGIADPTGSEPLVHLNGRLSIQKEMINDGFLLHRVGSLEITTYFVSSAGEIVNEAVIKQHVGQMGKVGARLSWRGDPDVVRWEIEIWDEFGI</sequence>